<sequence>MNQPIIPTPTVQTSLNILDEYADIRWQIAALSAKLEEIEPMAIEQALSIINEGATANGQRVVYRTDTIDIILQLRSQKPKPESHADLESLKQLIELEAEKAQYQNQEEIASMEREIALLRSRLLRLQQTDEGRTYQAEYADLERQLTTLEPLLSVRLK</sequence>
<name>A0A2Z6URI3_MICAE</name>
<dbReference type="AlphaFoldDB" id="A0A2Z6URI3"/>
<keyword evidence="1" id="KW-0175">Coiled coil</keyword>
<dbReference type="Proteomes" id="UP000248272">
    <property type="component" value="Unassembled WGS sequence"/>
</dbReference>
<reference evidence="2 3" key="1">
    <citation type="journal article" date="2018" name="Front. Microbiol.">
        <title>Adaptation of the Freshwater Bloom-Forming Cyanobacterium Microcystis aeruginosa to Brackish Water Is Driven by Recent Horizontal Transfer of Sucrose Genes.</title>
        <authorList>
            <person name="Tanabe Y."/>
            <person name="Hodoki Y."/>
            <person name="Sano T."/>
            <person name="Tada K."/>
            <person name="Watanabe M.M."/>
        </authorList>
    </citation>
    <scope>NUCLEOTIDE SEQUENCE [LARGE SCALE GENOMIC DNA]</scope>
    <source>
        <strain evidence="2 3">Sj</strain>
    </source>
</reference>
<evidence type="ECO:0000313" key="2">
    <source>
        <dbReference type="EMBL" id="GBL11669.1"/>
    </source>
</evidence>
<accession>A0A2Z6URI3</accession>
<evidence type="ECO:0000313" key="3">
    <source>
        <dbReference type="Proteomes" id="UP000248272"/>
    </source>
</evidence>
<gene>
    <name evidence="2" type="ORF">MSj_03177</name>
</gene>
<comment type="caution">
    <text evidence="2">The sequence shown here is derived from an EMBL/GenBank/DDBJ whole genome shotgun (WGS) entry which is preliminary data.</text>
</comment>
<evidence type="ECO:0000256" key="1">
    <source>
        <dbReference type="SAM" id="Coils"/>
    </source>
</evidence>
<dbReference type="EMBL" id="BDSG01000087">
    <property type="protein sequence ID" value="GBL11669.1"/>
    <property type="molecule type" value="Genomic_DNA"/>
</dbReference>
<protein>
    <submittedName>
        <fullName evidence="2">Uncharacterized protein</fullName>
    </submittedName>
</protein>
<dbReference type="RefSeq" id="WP_110579900.1">
    <property type="nucleotide sequence ID" value="NZ_BDSG01000087.1"/>
</dbReference>
<organism evidence="2 3">
    <name type="scientific">Microcystis aeruginosa Sj</name>
    <dbReference type="NCBI Taxonomy" id="1979544"/>
    <lineage>
        <taxon>Bacteria</taxon>
        <taxon>Bacillati</taxon>
        <taxon>Cyanobacteriota</taxon>
        <taxon>Cyanophyceae</taxon>
        <taxon>Oscillatoriophycideae</taxon>
        <taxon>Chroococcales</taxon>
        <taxon>Microcystaceae</taxon>
        <taxon>Microcystis</taxon>
    </lineage>
</organism>
<proteinExistence type="predicted"/>
<feature type="coiled-coil region" evidence="1">
    <location>
        <begin position="93"/>
        <end position="129"/>
    </location>
</feature>